<sequence length="231" mass="26202">MISVIIPTKNEEKYIKRCLISLNRQREYIGEIIVADGGSTDKTVEIARRYADIVLVDPRLNSPGKGRNAGANVAKGDILAFVDADTLVNDEWGKAITEAFNQKGVLMASGPVYPYDSSILLKIAYIFSYDFLVRVTRFLRITHFLGLNVAYRKDFFIKLGGFPNTKLSEDILLSMKANKYGKSVFSRKMSVLSSARRLRKQGIGWILLYLIFNELKVIFKGKPLEYYPEVR</sequence>
<gene>
    <name evidence="7" type="ORF">D6D85_09885</name>
</gene>
<protein>
    <submittedName>
        <fullName evidence="7">Glycosyltransferase</fullName>
    </submittedName>
</protein>
<keyword evidence="4 7" id="KW-0808">Transferase</keyword>
<dbReference type="SUPFAM" id="SSF53448">
    <property type="entry name" value="Nucleotide-diphospho-sugar transferases"/>
    <property type="match status" value="1"/>
</dbReference>
<evidence type="ECO:0000313" key="8">
    <source>
        <dbReference type="Proteomes" id="UP000277582"/>
    </source>
</evidence>
<evidence type="ECO:0000313" key="7">
    <source>
        <dbReference type="EMBL" id="RSN73578.1"/>
    </source>
</evidence>
<evidence type="ECO:0000256" key="3">
    <source>
        <dbReference type="ARBA" id="ARBA00022676"/>
    </source>
</evidence>
<dbReference type="Pfam" id="PF00535">
    <property type="entry name" value="Glycos_transf_2"/>
    <property type="match status" value="1"/>
</dbReference>
<feature type="domain" description="Glycosyltransferase 2-like" evidence="6">
    <location>
        <begin position="3"/>
        <end position="159"/>
    </location>
</feature>
<dbReference type="InterPro" id="IPR001173">
    <property type="entry name" value="Glyco_trans_2-like"/>
</dbReference>
<keyword evidence="2" id="KW-1003">Cell membrane</keyword>
<comment type="subcellular location">
    <subcellularLocation>
        <location evidence="1">Cell membrane</location>
    </subcellularLocation>
</comment>
<dbReference type="RefSeq" id="WP_125671817.1">
    <property type="nucleotide sequence ID" value="NZ_RCOS01000113.1"/>
</dbReference>
<evidence type="ECO:0000256" key="1">
    <source>
        <dbReference type="ARBA" id="ARBA00004236"/>
    </source>
</evidence>
<evidence type="ECO:0000259" key="6">
    <source>
        <dbReference type="Pfam" id="PF00535"/>
    </source>
</evidence>
<dbReference type="PANTHER" id="PTHR43646">
    <property type="entry name" value="GLYCOSYLTRANSFERASE"/>
    <property type="match status" value="1"/>
</dbReference>
<name>A0A429GIA5_9CREN</name>
<dbReference type="InterPro" id="IPR029044">
    <property type="entry name" value="Nucleotide-diphossugar_trans"/>
</dbReference>
<keyword evidence="5" id="KW-0472">Membrane</keyword>
<dbReference type="GO" id="GO:0005886">
    <property type="term" value="C:plasma membrane"/>
    <property type="evidence" value="ECO:0007669"/>
    <property type="project" value="UniProtKB-SubCell"/>
</dbReference>
<dbReference type="Gene3D" id="3.90.550.10">
    <property type="entry name" value="Spore Coat Polysaccharide Biosynthesis Protein SpsA, Chain A"/>
    <property type="match status" value="1"/>
</dbReference>
<evidence type="ECO:0000256" key="2">
    <source>
        <dbReference type="ARBA" id="ARBA00022475"/>
    </source>
</evidence>
<dbReference type="Proteomes" id="UP000277582">
    <property type="component" value="Unassembled WGS sequence"/>
</dbReference>
<dbReference type="AlphaFoldDB" id="A0A429GIA5"/>
<evidence type="ECO:0000256" key="4">
    <source>
        <dbReference type="ARBA" id="ARBA00022679"/>
    </source>
</evidence>
<keyword evidence="3" id="KW-0328">Glycosyltransferase</keyword>
<dbReference type="EMBL" id="RCOS01000113">
    <property type="protein sequence ID" value="RSN73578.1"/>
    <property type="molecule type" value="Genomic_DNA"/>
</dbReference>
<comment type="caution">
    <text evidence="7">The sequence shown here is derived from an EMBL/GenBank/DDBJ whole genome shotgun (WGS) entry which is preliminary data.</text>
</comment>
<dbReference type="OrthoDB" id="46222at2157"/>
<organism evidence="7 8">
    <name type="scientific">Candidatus Methanodesulfokora washburnensis</name>
    <dbReference type="NCBI Taxonomy" id="2478471"/>
    <lineage>
        <taxon>Archaea</taxon>
        <taxon>Thermoproteota</taxon>
        <taxon>Candidatus Korarchaeia</taxon>
        <taxon>Candidatus Korarchaeia incertae sedis</taxon>
        <taxon>Candidatus Methanodesulfokora</taxon>
    </lineage>
</organism>
<dbReference type="GO" id="GO:0016757">
    <property type="term" value="F:glycosyltransferase activity"/>
    <property type="evidence" value="ECO:0007669"/>
    <property type="project" value="UniProtKB-KW"/>
</dbReference>
<keyword evidence="8" id="KW-1185">Reference proteome</keyword>
<proteinExistence type="predicted"/>
<accession>A0A429GIA5</accession>
<evidence type="ECO:0000256" key="5">
    <source>
        <dbReference type="ARBA" id="ARBA00023136"/>
    </source>
</evidence>
<reference evidence="7 8" key="1">
    <citation type="submission" date="2018-10" db="EMBL/GenBank/DDBJ databases">
        <title>Co-occurring genomic capacity for anaerobic methane metabolism and dissimilatory sulfite reduction discovered in the Korarchaeota.</title>
        <authorList>
            <person name="Mckay L.J."/>
            <person name="Dlakic M."/>
            <person name="Fields M.W."/>
            <person name="Delmont T.O."/>
            <person name="Eren A.M."/>
            <person name="Jay Z.J."/>
            <person name="Klingelsmith K.B."/>
            <person name="Rusch D.B."/>
            <person name="Inskeep W.P."/>
        </authorList>
    </citation>
    <scope>NUCLEOTIDE SEQUENCE [LARGE SCALE GENOMIC DNA]</scope>
    <source>
        <strain evidence="7 8">MDKW</strain>
    </source>
</reference>
<dbReference type="PANTHER" id="PTHR43646:SF2">
    <property type="entry name" value="GLYCOSYLTRANSFERASE 2-LIKE DOMAIN-CONTAINING PROTEIN"/>
    <property type="match status" value="1"/>
</dbReference>